<dbReference type="AlphaFoldDB" id="A0AAD4X4P3"/>
<comment type="caution">
    <text evidence="1">The sequence shown here is derived from an EMBL/GenBank/DDBJ whole genome shotgun (WGS) entry which is preliminary data.</text>
</comment>
<keyword evidence="2" id="KW-1185">Reference proteome</keyword>
<name>A0AAD4X4P3_9MAGN</name>
<dbReference type="EMBL" id="JAJJMB010017052">
    <property type="protein sequence ID" value="KAI3842751.1"/>
    <property type="molecule type" value="Genomic_DNA"/>
</dbReference>
<organism evidence="1 2">
    <name type="scientific">Papaver atlanticum</name>
    <dbReference type="NCBI Taxonomy" id="357466"/>
    <lineage>
        <taxon>Eukaryota</taxon>
        <taxon>Viridiplantae</taxon>
        <taxon>Streptophyta</taxon>
        <taxon>Embryophyta</taxon>
        <taxon>Tracheophyta</taxon>
        <taxon>Spermatophyta</taxon>
        <taxon>Magnoliopsida</taxon>
        <taxon>Ranunculales</taxon>
        <taxon>Papaveraceae</taxon>
        <taxon>Papaveroideae</taxon>
        <taxon>Papaver</taxon>
    </lineage>
</organism>
<gene>
    <name evidence="1" type="ORF">MKW98_015418</name>
</gene>
<protein>
    <submittedName>
        <fullName evidence="1">Uncharacterized protein</fullName>
    </submittedName>
</protein>
<evidence type="ECO:0000313" key="1">
    <source>
        <dbReference type="EMBL" id="KAI3842751.1"/>
    </source>
</evidence>
<proteinExistence type="predicted"/>
<reference evidence="1" key="1">
    <citation type="submission" date="2022-04" db="EMBL/GenBank/DDBJ databases">
        <title>A functionally conserved STORR gene fusion in Papaver species that diverged 16.8 million years ago.</title>
        <authorList>
            <person name="Catania T."/>
        </authorList>
    </citation>
    <scope>NUCLEOTIDE SEQUENCE</scope>
    <source>
        <strain evidence="1">S-188037</strain>
    </source>
</reference>
<evidence type="ECO:0000313" key="2">
    <source>
        <dbReference type="Proteomes" id="UP001202328"/>
    </source>
</evidence>
<dbReference type="Proteomes" id="UP001202328">
    <property type="component" value="Unassembled WGS sequence"/>
</dbReference>
<sequence>MHCSAGIINDCTYQNINRSSISISKLNRIPCSSYKICRSRRLLLVTFPQLHYVTLTHQYRLWFELQIFVHLWPNSTTDFNSML</sequence>
<accession>A0AAD4X4P3</accession>